<comment type="caution">
    <text evidence="4">The sequence shown here is derived from an EMBL/GenBank/DDBJ whole genome shotgun (WGS) entry which is preliminary data.</text>
</comment>
<keyword evidence="1 2" id="KW-0129">CBS domain</keyword>
<dbReference type="InterPro" id="IPR000644">
    <property type="entry name" value="CBS_dom"/>
</dbReference>
<organism evidence="4 5">
    <name type="scientific">Bacillus thermozeamaize</name>
    <dbReference type="NCBI Taxonomy" id="230954"/>
    <lineage>
        <taxon>Bacteria</taxon>
        <taxon>Bacillati</taxon>
        <taxon>Bacillota</taxon>
        <taxon>Bacilli</taxon>
        <taxon>Bacillales</taxon>
        <taxon>Bacillaceae</taxon>
        <taxon>Bacillus</taxon>
    </lineage>
</organism>
<dbReference type="PANTHER" id="PTHR43080">
    <property type="entry name" value="CBS DOMAIN-CONTAINING PROTEIN CBSX3, MITOCHONDRIAL"/>
    <property type="match status" value="1"/>
</dbReference>
<evidence type="ECO:0000256" key="1">
    <source>
        <dbReference type="ARBA" id="ARBA00023122"/>
    </source>
</evidence>
<dbReference type="SUPFAM" id="SSF54631">
    <property type="entry name" value="CBS-domain pair"/>
    <property type="match status" value="1"/>
</dbReference>
<name>A0A1Y3PF29_9BACI</name>
<evidence type="ECO:0000313" key="5">
    <source>
        <dbReference type="Proteomes" id="UP000196475"/>
    </source>
</evidence>
<reference evidence="5" key="1">
    <citation type="submission" date="2016-06" db="EMBL/GenBank/DDBJ databases">
        <authorList>
            <person name="Nascimento L."/>
            <person name="Pereira R.V."/>
            <person name="Martins L.F."/>
            <person name="Quaggio R.B."/>
            <person name="Silva A.M."/>
            <person name="Setubal J.C."/>
        </authorList>
    </citation>
    <scope>NUCLEOTIDE SEQUENCE [LARGE SCALE GENOMIC DNA]</scope>
</reference>
<feature type="domain" description="CBS" evidence="3">
    <location>
        <begin position="76"/>
        <end position="135"/>
    </location>
</feature>
<sequence length="146" mass="16064">MQTLRDVMTTELYTCSPQDPVSKAAQIMRDHNVGAVPIVEQQTGAPHLLGMITDRDICIRCVALNKPNSTACSEVMSDRKLVVGTPEMSVDEAAQLMSREQIRRLPVVDNQRLVGIVSLGDLAVRDRFMDEAGQTLSDISEPARPM</sequence>
<dbReference type="Pfam" id="PF00571">
    <property type="entry name" value="CBS"/>
    <property type="match status" value="2"/>
</dbReference>
<proteinExistence type="predicted"/>
<dbReference type="EMBL" id="LZRT01000095">
    <property type="protein sequence ID" value="OUM85951.1"/>
    <property type="molecule type" value="Genomic_DNA"/>
</dbReference>
<evidence type="ECO:0000259" key="3">
    <source>
        <dbReference type="PROSITE" id="PS51371"/>
    </source>
</evidence>
<gene>
    <name evidence="4" type="ORF">BAA01_15295</name>
</gene>
<feature type="domain" description="CBS" evidence="3">
    <location>
        <begin position="8"/>
        <end position="70"/>
    </location>
</feature>
<accession>A0A1Y3PF29</accession>
<dbReference type="SMART" id="SM00116">
    <property type="entry name" value="CBS"/>
    <property type="match status" value="2"/>
</dbReference>
<dbReference type="AlphaFoldDB" id="A0A1Y3PF29"/>
<protein>
    <submittedName>
        <fullName evidence="4">CBS domain-containing protein</fullName>
    </submittedName>
</protein>
<dbReference type="PROSITE" id="PS51371">
    <property type="entry name" value="CBS"/>
    <property type="match status" value="2"/>
</dbReference>
<dbReference type="InterPro" id="IPR051257">
    <property type="entry name" value="Diverse_CBS-Domain"/>
</dbReference>
<dbReference type="Proteomes" id="UP000196475">
    <property type="component" value="Unassembled WGS sequence"/>
</dbReference>
<dbReference type="PANTHER" id="PTHR43080:SF2">
    <property type="entry name" value="CBS DOMAIN-CONTAINING PROTEIN"/>
    <property type="match status" value="1"/>
</dbReference>
<dbReference type="Gene3D" id="3.10.580.10">
    <property type="entry name" value="CBS-domain"/>
    <property type="match status" value="1"/>
</dbReference>
<dbReference type="CDD" id="cd04622">
    <property type="entry name" value="CBS_pair_HRP1_like"/>
    <property type="match status" value="1"/>
</dbReference>
<evidence type="ECO:0000313" key="4">
    <source>
        <dbReference type="EMBL" id="OUM85951.1"/>
    </source>
</evidence>
<dbReference type="InterPro" id="IPR046342">
    <property type="entry name" value="CBS_dom_sf"/>
</dbReference>
<evidence type="ECO:0000256" key="2">
    <source>
        <dbReference type="PROSITE-ProRule" id="PRU00703"/>
    </source>
</evidence>